<gene>
    <name evidence="1" type="ORF">DERP_005104</name>
</gene>
<evidence type="ECO:0000313" key="2">
    <source>
        <dbReference type="Proteomes" id="UP000887458"/>
    </source>
</evidence>
<reference evidence="1 2" key="1">
    <citation type="journal article" date="2018" name="J. Allergy Clin. Immunol.">
        <title>High-quality assembly of Dermatophagoides pteronyssinus genome and transcriptome reveals a wide range of novel allergens.</title>
        <authorList>
            <person name="Liu X.Y."/>
            <person name="Yang K.Y."/>
            <person name="Wang M.Q."/>
            <person name="Kwok J.S."/>
            <person name="Zeng X."/>
            <person name="Yang Z."/>
            <person name="Xiao X.J."/>
            <person name="Lau C.P."/>
            <person name="Li Y."/>
            <person name="Huang Z.M."/>
            <person name="Ba J.G."/>
            <person name="Yim A.K."/>
            <person name="Ouyang C.Y."/>
            <person name="Ngai S.M."/>
            <person name="Chan T.F."/>
            <person name="Leung E.L."/>
            <person name="Liu L."/>
            <person name="Liu Z.G."/>
            <person name="Tsui S.K."/>
        </authorList>
    </citation>
    <scope>NUCLEOTIDE SEQUENCE [LARGE SCALE GENOMIC DNA]</scope>
    <source>
        <strain evidence="1">Derp</strain>
    </source>
</reference>
<evidence type="ECO:0000313" key="1">
    <source>
        <dbReference type="EMBL" id="KAH9425885.1"/>
    </source>
</evidence>
<keyword evidence="2" id="KW-1185">Reference proteome</keyword>
<name>A0ABQ8JTD4_DERPT</name>
<proteinExistence type="predicted"/>
<organism evidence="1 2">
    <name type="scientific">Dermatophagoides pteronyssinus</name>
    <name type="common">European house dust mite</name>
    <dbReference type="NCBI Taxonomy" id="6956"/>
    <lineage>
        <taxon>Eukaryota</taxon>
        <taxon>Metazoa</taxon>
        <taxon>Ecdysozoa</taxon>
        <taxon>Arthropoda</taxon>
        <taxon>Chelicerata</taxon>
        <taxon>Arachnida</taxon>
        <taxon>Acari</taxon>
        <taxon>Acariformes</taxon>
        <taxon>Sarcoptiformes</taxon>
        <taxon>Astigmata</taxon>
        <taxon>Psoroptidia</taxon>
        <taxon>Analgoidea</taxon>
        <taxon>Pyroglyphidae</taxon>
        <taxon>Dermatophagoidinae</taxon>
        <taxon>Dermatophagoides</taxon>
    </lineage>
</organism>
<sequence length="107" mass="12645">MNITVSDSILFIYMEENKHTFSYLMPEIKKVFISSSSSMKFDRTCSKPQVELKKFFLDKIISRKAKDISLHFLLENGVILPKNITIFYNDIDLNLDNFLEYFFSVQK</sequence>
<reference evidence="1 2" key="2">
    <citation type="journal article" date="2022" name="Mol. Biol. Evol.">
        <title>Comparative Genomics Reveals Insights into the Divergent Evolution of Astigmatic Mites and Household Pest Adaptations.</title>
        <authorList>
            <person name="Xiong Q."/>
            <person name="Wan A.T."/>
            <person name="Liu X."/>
            <person name="Fung C.S."/>
            <person name="Xiao X."/>
            <person name="Malainual N."/>
            <person name="Hou J."/>
            <person name="Wang L."/>
            <person name="Wang M."/>
            <person name="Yang K.Y."/>
            <person name="Cui Y."/>
            <person name="Leung E.L."/>
            <person name="Nong W."/>
            <person name="Shin S.K."/>
            <person name="Au S.W."/>
            <person name="Jeong K.Y."/>
            <person name="Chew F.T."/>
            <person name="Hui J.H."/>
            <person name="Leung T.F."/>
            <person name="Tungtrongchitr A."/>
            <person name="Zhong N."/>
            <person name="Liu Z."/>
            <person name="Tsui S.K."/>
        </authorList>
    </citation>
    <scope>NUCLEOTIDE SEQUENCE [LARGE SCALE GENOMIC DNA]</scope>
    <source>
        <strain evidence="1">Derp</strain>
    </source>
</reference>
<dbReference type="EMBL" id="NJHN03000017">
    <property type="protein sequence ID" value="KAH9425885.1"/>
    <property type="molecule type" value="Genomic_DNA"/>
</dbReference>
<accession>A0ABQ8JTD4</accession>
<dbReference type="Proteomes" id="UP000887458">
    <property type="component" value="Unassembled WGS sequence"/>
</dbReference>
<comment type="caution">
    <text evidence="1">The sequence shown here is derived from an EMBL/GenBank/DDBJ whole genome shotgun (WGS) entry which is preliminary data.</text>
</comment>
<protein>
    <submittedName>
        <fullName evidence="1">Uncharacterized protein</fullName>
    </submittedName>
</protein>